<organism evidence="1 2">
    <name type="scientific">Phytophthora megakarya</name>
    <dbReference type="NCBI Taxonomy" id="4795"/>
    <lineage>
        <taxon>Eukaryota</taxon>
        <taxon>Sar</taxon>
        <taxon>Stramenopiles</taxon>
        <taxon>Oomycota</taxon>
        <taxon>Peronosporomycetes</taxon>
        <taxon>Peronosporales</taxon>
        <taxon>Peronosporaceae</taxon>
        <taxon>Phytophthora</taxon>
    </lineage>
</organism>
<protein>
    <recommendedName>
        <fullName evidence="3">Cysteine protease</fullName>
    </recommendedName>
</protein>
<keyword evidence="2" id="KW-1185">Reference proteome</keyword>
<comment type="caution">
    <text evidence="1">The sequence shown here is derived from an EMBL/GenBank/DDBJ whole genome shotgun (WGS) entry which is preliminary data.</text>
</comment>
<reference evidence="2" key="1">
    <citation type="submission" date="2017-03" db="EMBL/GenBank/DDBJ databases">
        <title>Phytopthora megakarya and P. palmivora, two closely related causual agents of cacao black pod achieved similar genome size and gene model numbers by different mechanisms.</title>
        <authorList>
            <person name="Ali S."/>
            <person name="Shao J."/>
            <person name="Larry D.J."/>
            <person name="Kronmiller B."/>
            <person name="Shen D."/>
            <person name="Strem M.D."/>
            <person name="Melnick R.L."/>
            <person name="Guiltinan M.J."/>
            <person name="Tyler B.M."/>
            <person name="Meinhardt L.W."/>
            <person name="Bailey B.A."/>
        </authorList>
    </citation>
    <scope>NUCLEOTIDE SEQUENCE [LARGE SCALE GENOMIC DNA]</scope>
    <source>
        <strain evidence="2">zdho120</strain>
    </source>
</reference>
<dbReference type="EMBL" id="NBNE01006754">
    <property type="protein sequence ID" value="OWZ01569.1"/>
    <property type="molecule type" value="Genomic_DNA"/>
</dbReference>
<dbReference type="OrthoDB" id="94678at2759"/>
<dbReference type="Proteomes" id="UP000198211">
    <property type="component" value="Unassembled WGS sequence"/>
</dbReference>
<evidence type="ECO:0000313" key="1">
    <source>
        <dbReference type="EMBL" id="OWZ01569.1"/>
    </source>
</evidence>
<evidence type="ECO:0008006" key="3">
    <source>
        <dbReference type="Google" id="ProtNLM"/>
    </source>
</evidence>
<evidence type="ECO:0000313" key="2">
    <source>
        <dbReference type="Proteomes" id="UP000198211"/>
    </source>
</evidence>
<gene>
    <name evidence="1" type="ORF">PHMEG_00027012</name>
</gene>
<dbReference type="Gene3D" id="3.90.70.80">
    <property type="match status" value="1"/>
</dbReference>
<accession>A0A225V9B1</accession>
<proteinExistence type="predicted"/>
<name>A0A225V9B1_9STRA</name>
<sequence length="215" mass="24504">MPATGNCQYYAVAMSLLDMRFDTPQHVKTVELVTQLLKDGIAEATRHGYEVEFPHDIRQAILVSTQLDSEGQDLTIPESAKESDLLFREYIREVAQSPSAVSAYLPIELWGTEVTLRMMAKLLQQAIFVVIAPYGLQTNVNYQVYKPERVTKFGFELDSAEDYYVAGSVSQKWFAQLQQALNYQTNPPIILLFSNFHYSRVRFVQSPRSTTPTQH</sequence>
<dbReference type="AlphaFoldDB" id="A0A225V9B1"/>